<name>A0A9P7ZML2_9HYPO</name>
<dbReference type="GO" id="GO:0006139">
    <property type="term" value="P:nucleobase-containing compound metabolic process"/>
    <property type="evidence" value="ECO:0007669"/>
    <property type="project" value="InterPro"/>
</dbReference>
<comment type="caution">
    <text evidence="2">The sequence shown here is derived from an EMBL/GenBank/DDBJ whole genome shotgun (WGS) entry which is preliminary data.</text>
</comment>
<dbReference type="InterPro" id="IPR036397">
    <property type="entry name" value="RNaseH_sf"/>
</dbReference>
<dbReference type="Proteomes" id="UP000887229">
    <property type="component" value="Unassembled WGS sequence"/>
</dbReference>
<keyword evidence="3" id="KW-1185">Reference proteome</keyword>
<protein>
    <submittedName>
        <fullName evidence="2">Ribonuclease H-like domain-containing protein</fullName>
    </submittedName>
</protein>
<reference evidence="2" key="1">
    <citation type="journal article" date="2021" name="IMA Fungus">
        <title>Genomic characterization of three marine fungi, including Emericellopsis atlantica sp. nov. with signatures of a generalist lifestyle and marine biomass degradation.</title>
        <authorList>
            <person name="Hagestad O.C."/>
            <person name="Hou L."/>
            <person name="Andersen J.H."/>
            <person name="Hansen E.H."/>
            <person name="Altermark B."/>
            <person name="Li C."/>
            <person name="Kuhnert E."/>
            <person name="Cox R.J."/>
            <person name="Crous P.W."/>
            <person name="Spatafora J.W."/>
            <person name="Lail K."/>
            <person name="Amirebrahimi M."/>
            <person name="Lipzen A."/>
            <person name="Pangilinan J."/>
            <person name="Andreopoulos W."/>
            <person name="Hayes R.D."/>
            <person name="Ng V."/>
            <person name="Grigoriev I.V."/>
            <person name="Jackson S.A."/>
            <person name="Sutton T.D.S."/>
            <person name="Dobson A.D.W."/>
            <person name="Rama T."/>
        </authorList>
    </citation>
    <scope>NUCLEOTIDE SEQUENCE</scope>
    <source>
        <strain evidence="2">TS7</strain>
    </source>
</reference>
<sequence length="309" mass="35429">MGEFKTEIINTTKQIGDLVDLLILLHVPPKPHESTMYIDLEGVNLCREGTLSIFTLLIDTGTPTSSVYLIDVFSLGVETFETTGAKGQTLKDILQDENIPKVFFDVRNDSDVLYAHFGVALEGVQDVQLMESAARKTARSRKHLNSLAKCVEQYAPDRRGLASWRLAKEKGAKLFNPKNGGSFTVFEQRPIPSEIISYCAGDVQYLPKLWKRFEATANMQQDLVNKETRERILASQKPEYKPNGPNRTLAPWSEDQNRTLDRWHGPGPRAHFDDENAWGLDDDEMWEYNHAEGWDFDKFLREFVERYRR</sequence>
<dbReference type="Pfam" id="PF01612">
    <property type="entry name" value="DNA_pol_A_exo1"/>
    <property type="match status" value="1"/>
</dbReference>
<accession>A0A9P7ZML2</accession>
<dbReference type="InterPro" id="IPR002562">
    <property type="entry name" value="3'-5'_exonuclease_dom"/>
</dbReference>
<dbReference type="EMBL" id="MU251254">
    <property type="protein sequence ID" value="KAG9254482.1"/>
    <property type="molecule type" value="Genomic_DNA"/>
</dbReference>
<dbReference type="AlphaFoldDB" id="A0A9P7ZML2"/>
<proteinExistence type="predicted"/>
<dbReference type="PANTHER" id="PTHR43040:SF1">
    <property type="entry name" value="RIBONUCLEASE D"/>
    <property type="match status" value="1"/>
</dbReference>
<dbReference type="GO" id="GO:0008408">
    <property type="term" value="F:3'-5' exonuclease activity"/>
    <property type="evidence" value="ECO:0007669"/>
    <property type="project" value="InterPro"/>
</dbReference>
<dbReference type="OrthoDB" id="26838at2759"/>
<dbReference type="RefSeq" id="XP_046118406.1">
    <property type="nucleotide sequence ID" value="XM_046263505.1"/>
</dbReference>
<dbReference type="InterPro" id="IPR012337">
    <property type="entry name" value="RNaseH-like_sf"/>
</dbReference>
<evidence type="ECO:0000259" key="1">
    <source>
        <dbReference type="Pfam" id="PF01612"/>
    </source>
</evidence>
<dbReference type="GO" id="GO:0003676">
    <property type="term" value="F:nucleic acid binding"/>
    <property type="evidence" value="ECO:0007669"/>
    <property type="project" value="InterPro"/>
</dbReference>
<feature type="domain" description="3'-5' exonuclease" evidence="1">
    <location>
        <begin position="38"/>
        <end position="214"/>
    </location>
</feature>
<evidence type="ECO:0000313" key="3">
    <source>
        <dbReference type="Proteomes" id="UP000887229"/>
    </source>
</evidence>
<dbReference type="Gene3D" id="3.30.420.10">
    <property type="entry name" value="Ribonuclease H-like superfamily/Ribonuclease H"/>
    <property type="match status" value="1"/>
</dbReference>
<dbReference type="PANTHER" id="PTHR43040">
    <property type="entry name" value="RIBONUCLEASE D"/>
    <property type="match status" value="1"/>
</dbReference>
<organism evidence="2 3">
    <name type="scientific">Emericellopsis atlantica</name>
    <dbReference type="NCBI Taxonomy" id="2614577"/>
    <lineage>
        <taxon>Eukaryota</taxon>
        <taxon>Fungi</taxon>
        <taxon>Dikarya</taxon>
        <taxon>Ascomycota</taxon>
        <taxon>Pezizomycotina</taxon>
        <taxon>Sordariomycetes</taxon>
        <taxon>Hypocreomycetidae</taxon>
        <taxon>Hypocreales</taxon>
        <taxon>Bionectriaceae</taxon>
        <taxon>Emericellopsis</taxon>
    </lineage>
</organism>
<evidence type="ECO:0000313" key="2">
    <source>
        <dbReference type="EMBL" id="KAG9254482.1"/>
    </source>
</evidence>
<dbReference type="GeneID" id="70294408"/>
<dbReference type="SUPFAM" id="SSF53098">
    <property type="entry name" value="Ribonuclease H-like"/>
    <property type="match status" value="1"/>
</dbReference>
<gene>
    <name evidence="2" type="ORF">F5Z01DRAFT_655414</name>
</gene>